<reference evidence="1" key="1">
    <citation type="submission" date="2014-09" db="EMBL/GenBank/DDBJ databases">
        <authorList>
            <person name="Magalhaes I.L.F."/>
            <person name="Oliveira U."/>
            <person name="Santos F.R."/>
            <person name="Vidigal T.H.D.A."/>
            <person name="Brescovit A.D."/>
            <person name="Santos A.J."/>
        </authorList>
    </citation>
    <scope>NUCLEOTIDE SEQUENCE</scope>
    <source>
        <tissue evidence="1">Shoot tissue taken approximately 20 cm above the soil surface</tissue>
    </source>
</reference>
<reference evidence="1" key="2">
    <citation type="journal article" date="2015" name="Data Brief">
        <title>Shoot transcriptome of the giant reed, Arundo donax.</title>
        <authorList>
            <person name="Barrero R.A."/>
            <person name="Guerrero F.D."/>
            <person name="Moolhuijzen P."/>
            <person name="Goolsby J.A."/>
            <person name="Tidwell J."/>
            <person name="Bellgard S.E."/>
            <person name="Bellgard M.I."/>
        </authorList>
    </citation>
    <scope>NUCLEOTIDE SEQUENCE</scope>
    <source>
        <tissue evidence="1">Shoot tissue taken approximately 20 cm above the soil surface</tissue>
    </source>
</reference>
<proteinExistence type="predicted"/>
<dbReference type="AlphaFoldDB" id="A0A0A8ZK46"/>
<evidence type="ECO:0000313" key="1">
    <source>
        <dbReference type="EMBL" id="JAD39166.1"/>
    </source>
</evidence>
<dbReference type="EMBL" id="GBRH01258729">
    <property type="protein sequence ID" value="JAD39166.1"/>
    <property type="molecule type" value="Transcribed_RNA"/>
</dbReference>
<name>A0A0A8ZK46_ARUDO</name>
<accession>A0A0A8ZK46</accession>
<sequence length="53" mass="6266">MFFPVSVIFLLNPRIPYIKGRREYHSMFRLHSCTGIAEFTLLIHRGLFLLISI</sequence>
<organism evidence="1">
    <name type="scientific">Arundo donax</name>
    <name type="common">Giant reed</name>
    <name type="synonym">Donax arundinaceus</name>
    <dbReference type="NCBI Taxonomy" id="35708"/>
    <lineage>
        <taxon>Eukaryota</taxon>
        <taxon>Viridiplantae</taxon>
        <taxon>Streptophyta</taxon>
        <taxon>Embryophyta</taxon>
        <taxon>Tracheophyta</taxon>
        <taxon>Spermatophyta</taxon>
        <taxon>Magnoliopsida</taxon>
        <taxon>Liliopsida</taxon>
        <taxon>Poales</taxon>
        <taxon>Poaceae</taxon>
        <taxon>PACMAD clade</taxon>
        <taxon>Arundinoideae</taxon>
        <taxon>Arundineae</taxon>
        <taxon>Arundo</taxon>
    </lineage>
</organism>
<protein>
    <submittedName>
        <fullName evidence="1">Uncharacterized protein</fullName>
    </submittedName>
</protein>